<evidence type="ECO:0000313" key="3">
    <source>
        <dbReference type="Proteomes" id="UP000823918"/>
    </source>
</evidence>
<feature type="coiled-coil region" evidence="1">
    <location>
        <begin position="143"/>
        <end position="170"/>
    </location>
</feature>
<protein>
    <submittedName>
        <fullName evidence="2">Uncharacterized protein</fullName>
    </submittedName>
</protein>
<accession>A0A9D2Q2N1</accession>
<proteinExistence type="predicted"/>
<evidence type="ECO:0000256" key="1">
    <source>
        <dbReference type="SAM" id="Coils"/>
    </source>
</evidence>
<comment type="caution">
    <text evidence="2">The sequence shown here is derived from an EMBL/GenBank/DDBJ whole genome shotgun (WGS) entry which is preliminary data.</text>
</comment>
<gene>
    <name evidence="2" type="ORF">H9698_03225</name>
</gene>
<keyword evidence="1" id="KW-0175">Coiled coil</keyword>
<dbReference type="AlphaFoldDB" id="A0A9D2Q2N1"/>
<reference evidence="2" key="1">
    <citation type="journal article" date="2021" name="PeerJ">
        <title>Extensive microbial diversity within the chicken gut microbiome revealed by metagenomics and culture.</title>
        <authorList>
            <person name="Gilroy R."/>
            <person name="Ravi A."/>
            <person name="Getino M."/>
            <person name="Pursley I."/>
            <person name="Horton D.L."/>
            <person name="Alikhan N.F."/>
            <person name="Baker D."/>
            <person name="Gharbi K."/>
            <person name="Hall N."/>
            <person name="Watson M."/>
            <person name="Adriaenssens E.M."/>
            <person name="Foster-Nyarko E."/>
            <person name="Jarju S."/>
            <person name="Secka A."/>
            <person name="Antonio M."/>
            <person name="Oren A."/>
            <person name="Chaudhuri R.R."/>
            <person name="La Ragione R."/>
            <person name="Hildebrand F."/>
            <person name="Pallen M.J."/>
        </authorList>
    </citation>
    <scope>NUCLEOTIDE SEQUENCE</scope>
    <source>
        <strain evidence="2">5933</strain>
    </source>
</reference>
<dbReference type="EMBL" id="DWWA01000018">
    <property type="protein sequence ID" value="HJC71793.1"/>
    <property type="molecule type" value="Genomic_DNA"/>
</dbReference>
<sequence length="308" mass="36055">MGIIDWLADKIQTSTGEKERRELVQIVKDLADEFKEKVSQAIVSLNRKLNEFNQKIIQLNEFRSRHVKKNIEQLYTFLSKYGNCRSYKAYAPEAGKLPAEFPKREMAQINDYITEIDWSKEDVFRDTFWLSPLGMKFKTRSQNLSMRERVNELKLQIEQTIREINAQEFTAELETEICELYLKNVQMISQVITTKIIPEIELVDAFFQAEEIKDSVLGGNQVQKYNFHYNIGVLIGTPYERHYRFIKNAFMFYVISSKIYDTPVLTNLLNHTVSSDDKQQIEEERRVLIEQARVVSGAMSVARGKELL</sequence>
<name>A0A9D2Q2N1_9FIRM</name>
<organism evidence="2 3">
    <name type="scientific">Candidatus Ruthenibacterium merdavium</name>
    <dbReference type="NCBI Taxonomy" id="2838752"/>
    <lineage>
        <taxon>Bacteria</taxon>
        <taxon>Bacillati</taxon>
        <taxon>Bacillota</taxon>
        <taxon>Clostridia</taxon>
        <taxon>Eubacteriales</taxon>
        <taxon>Oscillospiraceae</taxon>
        <taxon>Ruthenibacterium</taxon>
    </lineage>
</organism>
<dbReference type="Proteomes" id="UP000823918">
    <property type="component" value="Unassembled WGS sequence"/>
</dbReference>
<evidence type="ECO:0000313" key="2">
    <source>
        <dbReference type="EMBL" id="HJC71793.1"/>
    </source>
</evidence>
<reference evidence="2" key="2">
    <citation type="submission" date="2021-04" db="EMBL/GenBank/DDBJ databases">
        <authorList>
            <person name="Gilroy R."/>
        </authorList>
    </citation>
    <scope>NUCLEOTIDE SEQUENCE</scope>
    <source>
        <strain evidence="2">5933</strain>
    </source>
</reference>